<dbReference type="AlphaFoldDB" id="A0A1Y2JRJ5"/>
<gene>
    <name evidence="1" type="ORF">BSZ19_13555</name>
</gene>
<evidence type="ECO:0000313" key="2">
    <source>
        <dbReference type="Proteomes" id="UP000193335"/>
    </source>
</evidence>
<dbReference type="InterPro" id="IPR011008">
    <property type="entry name" value="Dimeric_a/b-barrel"/>
</dbReference>
<reference evidence="1 2" key="1">
    <citation type="submission" date="2017-03" db="EMBL/GenBank/DDBJ databases">
        <title>Whole genome sequences of fourteen strains of Bradyrhizobium canariense and one strain of Bradyrhizobium japonicum isolated from Lupinus (Papilionoideae: Genisteae) species in Algeria.</title>
        <authorList>
            <person name="Crovadore J."/>
            <person name="Chekireb D."/>
            <person name="Brachmann A."/>
            <person name="Chablais R."/>
            <person name="Cochard B."/>
            <person name="Lefort F."/>
        </authorList>
    </citation>
    <scope>NUCLEOTIDE SEQUENCE [LARGE SCALE GENOMIC DNA]</scope>
    <source>
        <strain evidence="1 2">UBMA197</strain>
    </source>
</reference>
<evidence type="ECO:0008006" key="3">
    <source>
        <dbReference type="Google" id="ProtNLM"/>
    </source>
</evidence>
<dbReference type="RefSeq" id="WP_085399994.1">
    <property type="nucleotide sequence ID" value="NZ_NAFL01000236.1"/>
</dbReference>
<accession>A0A1Y2JRJ5</accession>
<evidence type="ECO:0000313" key="1">
    <source>
        <dbReference type="EMBL" id="OSJ33989.1"/>
    </source>
</evidence>
<dbReference type="SUPFAM" id="SSF54909">
    <property type="entry name" value="Dimeric alpha+beta barrel"/>
    <property type="match status" value="1"/>
</dbReference>
<sequence>MTCQAHSVTLVLIARIPPEGIEAFRAYEDAVLPLLPSFNGRVERRLRNPDGTIEVHIVSFASDADFQDYRNDPRRLAQAGLLEKSSAKLELLAMADVSQWPVTSAQG</sequence>
<dbReference type="EMBL" id="NAFL01000236">
    <property type="protein sequence ID" value="OSJ33989.1"/>
    <property type="molecule type" value="Genomic_DNA"/>
</dbReference>
<proteinExistence type="predicted"/>
<name>A0A1Y2JRJ5_BRAJP</name>
<dbReference type="Proteomes" id="UP000193335">
    <property type="component" value="Unassembled WGS sequence"/>
</dbReference>
<protein>
    <recommendedName>
        <fullName evidence="3">ABM domain-containing protein</fullName>
    </recommendedName>
</protein>
<organism evidence="1 2">
    <name type="scientific">Bradyrhizobium japonicum</name>
    <dbReference type="NCBI Taxonomy" id="375"/>
    <lineage>
        <taxon>Bacteria</taxon>
        <taxon>Pseudomonadati</taxon>
        <taxon>Pseudomonadota</taxon>
        <taxon>Alphaproteobacteria</taxon>
        <taxon>Hyphomicrobiales</taxon>
        <taxon>Nitrobacteraceae</taxon>
        <taxon>Bradyrhizobium</taxon>
    </lineage>
</organism>
<comment type="caution">
    <text evidence="1">The sequence shown here is derived from an EMBL/GenBank/DDBJ whole genome shotgun (WGS) entry which is preliminary data.</text>
</comment>